<organism evidence="1 2">
    <name type="scientific">Rhizobium wenxiniae</name>
    <dbReference type="NCBI Taxonomy" id="1737357"/>
    <lineage>
        <taxon>Bacteria</taxon>
        <taxon>Pseudomonadati</taxon>
        <taxon>Pseudomonadota</taxon>
        <taxon>Alphaproteobacteria</taxon>
        <taxon>Hyphomicrobiales</taxon>
        <taxon>Rhizobiaceae</taxon>
        <taxon>Rhizobium/Agrobacterium group</taxon>
        <taxon>Rhizobium</taxon>
    </lineage>
</organism>
<accession>A0A7X0CZY7</accession>
<dbReference type="AlphaFoldDB" id="A0A7X0CZY7"/>
<keyword evidence="2" id="KW-1185">Reference proteome</keyword>
<dbReference type="Proteomes" id="UP000547879">
    <property type="component" value="Unassembled WGS sequence"/>
</dbReference>
<protein>
    <submittedName>
        <fullName evidence="1">Uncharacterized protein</fullName>
    </submittedName>
</protein>
<evidence type="ECO:0000313" key="2">
    <source>
        <dbReference type="Proteomes" id="UP000547879"/>
    </source>
</evidence>
<sequence>MDARFFRTCNILMVNNDLSGPIYGMPETGISLGKPVQDLRQSAM</sequence>
<dbReference type="EMBL" id="JACHEG010000002">
    <property type="protein sequence ID" value="MBB6161921.1"/>
    <property type="molecule type" value="Genomic_DNA"/>
</dbReference>
<comment type="caution">
    <text evidence="1">The sequence shown here is derived from an EMBL/GenBank/DDBJ whole genome shotgun (WGS) entry which is preliminary data.</text>
</comment>
<gene>
    <name evidence="1" type="ORF">HNQ72_001739</name>
</gene>
<reference evidence="1 2" key="1">
    <citation type="submission" date="2020-08" db="EMBL/GenBank/DDBJ databases">
        <title>Genomic Encyclopedia of Type Strains, Phase IV (KMG-IV): sequencing the most valuable type-strain genomes for metagenomic binning, comparative biology and taxonomic classification.</title>
        <authorList>
            <person name="Goeker M."/>
        </authorList>
    </citation>
    <scope>NUCLEOTIDE SEQUENCE [LARGE SCALE GENOMIC DNA]</scope>
    <source>
        <strain evidence="1 2">DSM 100734</strain>
    </source>
</reference>
<name>A0A7X0CZY7_9HYPH</name>
<proteinExistence type="predicted"/>
<evidence type="ECO:0000313" key="1">
    <source>
        <dbReference type="EMBL" id="MBB6161921.1"/>
    </source>
</evidence>